<dbReference type="Gene3D" id="3.40.50.720">
    <property type="entry name" value="NAD(P)-binding Rossmann-like Domain"/>
    <property type="match status" value="1"/>
</dbReference>
<sequence length="368" mass="40408">MGKIKVGLIGIGNCASAIVQGVLLTKKDPSKTKEILYEDIGGYKIQDIDFVLAIDVDVRKIGKDLGEAIFEGPNIFPKLLDDTKTGVKVIAGPVLDGVAEHMRSIFMPHGKEIAMDEIVKAMKDSGAEVIVNMLPVGSEEATRFYAEAALKAGAAFINGMPVFIASDPRGEWQEKYRKAGLPLLGDDIKGQFGATILHSSLTALMRERGLTVNETYQLNIGGNTDFLNMKEEERLLSKRESKTSAVAHTLKNPAEIIQSKRIRIGPSDWVPFLGNTKIAYIYIKATSFLGFPVELDVKLKVDDKSMYAAAMMDLIRLAKLALDNKLAGPIQEASAYYMKHPPQPVSSPFEAKRMLDEFIAKYGKKVRS</sequence>
<dbReference type="PANTHER" id="PTHR43125:SF1">
    <property type="entry name" value="INOSITOL-3-PHOSPHATE SYNTHASE"/>
    <property type="match status" value="1"/>
</dbReference>
<dbReference type="GO" id="GO:0006021">
    <property type="term" value="P:inositol biosynthetic process"/>
    <property type="evidence" value="ECO:0007669"/>
    <property type="project" value="InterPro"/>
</dbReference>
<evidence type="ECO:0000259" key="2">
    <source>
        <dbReference type="Pfam" id="PF01658"/>
    </source>
</evidence>
<gene>
    <name evidence="3" type="ORF">ENO36_00270</name>
</gene>
<dbReference type="InterPro" id="IPR036291">
    <property type="entry name" value="NAD(P)-bd_dom_sf"/>
</dbReference>
<name>A0A7C2YGR9_9CREN</name>
<proteinExistence type="inferred from homology"/>
<organism evidence="3">
    <name type="scientific">Fervidicoccus fontis</name>
    <dbReference type="NCBI Taxonomy" id="683846"/>
    <lineage>
        <taxon>Archaea</taxon>
        <taxon>Thermoproteota</taxon>
        <taxon>Thermoprotei</taxon>
        <taxon>Fervidicoccales</taxon>
        <taxon>Fervidicoccaceae</taxon>
        <taxon>Fervidicoccus</taxon>
    </lineage>
</organism>
<feature type="domain" description="Myo-inositol-1-phosphate synthase GAPDH-like" evidence="2">
    <location>
        <begin position="193"/>
        <end position="303"/>
    </location>
</feature>
<dbReference type="InterPro" id="IPR052199">
    <property type="entry name" value="MIPS"/>
</dbReference>
<accession>A0A7C2YGR9</accession>
<dbReference type="InterPro" id="IPR013021">
    <property type="entry name" value="Myo-inos-1-P_Synthase_GAPDH"/>
</dbReference>
<dbReference type="SUPFAM" id="SSF51735">
    <property type="entry name" value="NAD(P)-binding Rossmann-fold domains"/>
    <property type="match status" value="1"/>
</dbReference>
<comment type="caution">
    <text evidence="3">The sequence shown here is derived from an EMBL/GenBank/DDBJ whole genome shotgun (WGS) entry which is preliminary data.</text>
</comment>
<dbReference type="Pfam" id="PF01658">
    <property type="entry name" value="Inos-1-P_synth"/>
    <property type="match status" value="1"/>
</dbReference>
<evidence type="ECO:0000256" key="1">
    <source>
        <dbReference type="ARBA" id="ARBA00010813"/>
    </source>
</evidence>
<dbReference type="PANTHER" id="PTHR43125">
    <property type="entry name" value="INOSITOL-3-PHOSPHATE SYNTHASE"/>
    <property type="match status" value="1"/>
</dbReference>
<dbReference type="PIRSF" id="PIRSF015578">
    <property type="entry name" value="Myoinos-ppht_syn"/>
    <property type="match status" value="1"/>
</dbReference>
<dbReference type="SUPFAM" id="SSF55347">
    <property type="entry name" value="Glyceraldehyde-3-phosphate dehydrogenase-like, C-terminal domain"/>
    <property type="match status" value="1"/>
</dbReference>
<comment type="similarity">
    <text evidence="1">Belongs to the myo-inositol 1-phosphate synthase family.</text>
</comment>
<protein>
    <submittedName>
        <fullName evidence="3">Inositol-3-phosphate synthase</fullName>
    </submittedName>
</protein>
<dbReference type="Proteomes" id="UP000885664">
    <property type="component" value="Unassembled WGS sequence"/>
</dbReference>
<dbReference type="AlphaFoldDB" id="A0A7C2YGR9"/>
<dbReference type="InterPro" id="IPR002587">
    <property type="entry name" value="Myo-inos-1-P_Synthase"/>
</dbReference>
<dbReference type="GO" id="GO:0004512">
    <property type="term" value="F:inositol-3-phosphate synthase activity"/>
    <property type="evidence" value="ECO:0007669"/>
    <property type="project" value="InterPro"/>
</dbReference>
<dbReference type="EMBL" id="DSFE01000007">
    <property type="protein sequence ID" value="HEU97277.1"/>
    <property type="molecule type" value="Genomic_DNA"/>
</dbReference>
<reference evidence="3" key="1">
    <citation type="journal article" date="2020" name="mSystems">
        <title>Genome- and Community-Level Interaction Insights into Carbon Utilization and Element Cycling Functions of Hydrothermarchaeota in Hydrothermal Sediment.</title>
        <authorList>
            <person name="Zhou Z."/>
            <person name="Liu Y."/>
            <person name="Xu W."/>
            <person name="Pan J."/>
            <person name="Luo Z.H."/>
            <person name="Li M."/>
        </authorList>
    </citation>
    <scope>NUCLEOTIDE SEQUENCE [LARGE SCALE GENOMIC DNA]</scope>
    <source>
        <strain evidence="3">SpSt-1259</strain>
    </source>
</reference>
<dbReference type="GO" id="GO:0008654">
    <property type="term" value="P:phospholipid biosynthetic process"/>
    <property type="evidence" value="ECO:0007669"/>
    <property type="project" value="InterPro"/>
</dbReference>
<dbReference type="Gene3D" id="3.30.360.10">
    <property type="entry name" value="Dihydrodipicolinate Reductase, domain 2"/>
    <property type="match status" value="1"/>
</dbReference>
<evidence type="ECO:0000313" key="3">
    <source>
        <dbReference type="EMBL" id="HEU97277.1"/>
    </source>
</evidence>